<dbReference type="GO" id="GO:0051997">
    <property type="term" value="F:2-oxo-4-hydroxy-4-carboxy-5-ureidoimidazoline decarboxylase activity"/>
    <property type="evidence" value="ECO:0007669"/>
    <property type="project" value="UniProtKB-EC"/>
</dbReference>
<keyword evidence="6 9" id="KW-0456">Lyase</keyword>
<accession>A0A7G8BJZ7</accession>
<dbReference type="GO" id="GO:0006144">
    <property type="term" value="P:purine nucleobase metabolic process"/>
    <property type="evidence" value="ECO:0007669"/>
    <property type="project" value="UniProtKB-KW"/>
</dbReference>
<evidence type="ECO:0000313" key="9">
    <source>
        <dbReference type="EMBL" id="QNI32867.1"/>
    </source>
</evidence>
<evidence type="ECO:0000256" key="1">
    <source>
        <dbReference type="ARBA" id="ARBA00001163"/>
    </source>
</evidence>
<feature type="domain" description="Oxo-4-hydroxy-4-carboxy-5-ureidoimidazoline decarboxylase" evidence="8">
    <location>
        <begin position="13"/>
        <end position="168"/>
    </location>
</feature>
<gene>
    <name evidence="9" type="primary">uraD</name>
    <name evidence="9" type="ORF">H7849_02385</name>
</gene>
<evidence type="ECO:0000313" key="10">
    <source>
        <dbReference type="Proteomes" id="UP000515312"/>
    </source>
</evidence>
<dbReference type="Pfam" id="PF09349">
    <property type="entry name" value="OHCU_decarbox"/>
    <property type="match status" value="1"/>
</dbReference>
<proteinExistence type="predicted"/>
<protein>
    <recommendedName>
        <fullName evidence="3">2-oxo-4-hydroxy-4-carboxy-5-ureidoimidazoline decarboxylase</fullName>
        <ecNumber evidence="3">4.1.1.97</ecNumber>
    </recommendedName>
</protein>
<dbReference type="RefSeq" id="WP_186743857.1">
    <property type="nucleotide sequence ID" value="NZ_CP060394.1"/>
</dbReference>
<dbReference type="NCBIfam" id="TIGR03180">
    <property type="entry name" value="UraD_2"/>
    <property type="match status" value="1"/>
</dbReference>
<comment type="pathway">
    <text evidence="2">Purine metabolism; urate degradation; (S)-allantoin from urate: step 3/3.</text>
</comment>
<evidence type="ECO:0000256" key="6">
    <source>
        <dbReference type="ARBA" id="ARBA00023239"/>
    </source>
</evidence>
<dbReference type="Proteomes" id="UP000515312">
    <property type="component" value="Chromosome"/>
</dbReference>
<comment type="catalytic activity">
    <reaction evidence="1">
        <text>5-hydroxy-2-oxo-4-ureido-2,5-dihydro-1H-imidazole-5-carboxylate + H(+) = (S)-allantoin + CO2</text>
        <dbReference type="Rhea" id="RHEA:26301"/>
        <dbReference type="ChEBI" id="CHEBI:15378"/>
        <dbReference type="ChEBI" id="CHEBI:15678"/>
        <dbReference type="ChEBI" id="CHEBI:16526"/>
        <dbReference type="ChEBI" id="CHEBI:58639"/>
        <dbReference type="EC" id="4.1.1.97"/>
    </reaction>
</comment>
<keyword evidence="5" id="KW-0210">Decarboxylase</keyword>
<evidence type="ECO:0000256" key="4">
    <source>
        <dbReference type="ARBA" id="ARBA00022631"/>
    </source>
</evidence>
<dbReference type="GO" id="GO:0019628">
    <property type="term" value="P:urate catabolic process"/>
    <property type="evidence" value="ECO:0007669"/>
    <property type="project" value="TreeGrafter"/>
</dbReference>
<dbReference type="InterPro" id="IPR017595">
    <property type="entry name" value="OHCU_decarboxylase-2"/>
</dbReference>
<keyword evidence="10" id="KW-1185">Reference proteome</keyword>
<dbReference type="EC" id="4.1.1.97" evidence="3"/>
<sequence>MITASRVLADWNLLNDDVAVAAILPCCGSTRWAQDMVSARPFSDEQDLSERSDAIWLHLSPQDWDEAFRSHPRIGERKAAATASRKSTEWSQQEQSRVEASSSEVLAALARGNHLYEEHFGRIFLVCASGKSSAEILEILERRLMNDAQTELREAVEQQRQIIRLRLRKWLGA</sequence>
<evidence type="ECO:0000256" key="5">
    <source>
        <dbReference type="ARBA" id="ARBA00022793"/>
    </source>
</evidence>
<evidence type="ECO:0000256" key="2">
    <source>
        <dbReference type="ARBA" id="ARBA00004754"/>
    </source>
</evidence>
<dbReference type="EMBL" id="CP060394">
    <property type="protein sequence ID" value="QNI32867.1"/>
    <property type="molecule type" value="Genomic_DNA"/>
</dbReference>
<dbReference type="Gene3D" id="1.10.3330.10">
    <property type="entry name" value="Oxo-4-hydroxy-4-carboxy-5-ureidoimidazoline decarboxylase"/>
    <property type="match status" value="1"/>
</dbReference>
<evidence type="ECO:0000256" key="7">
    <source>
        <dbReference type="SAM" id="MobiDB-lite"/>
    </source>
</evidence>
<keyword evidence="4" id="KW-0659">Purine metabolism</keyword>
<dbReference type="NCBIfam" id="NF010372">
    <property type="entry name" value="PRK13798.1"/>
    <property type="match status" value="1"/>
</dbReference>
<dbReference type="KEGG" id="adin:H7849_02385"/>
<name>A0A7G8BJZ7_9BACT</name>
<dbReference type="AlphaFoldDB" id="A0A7G8BJZ7"/>
<reference evidence="9 10" key="1">
    <citation type="submission" date="2020-08" db="EMBL/GenBank/DDBJ databases">
        <title>Edaphobacter telluris sp. nov. and Acidobacterium dinghuensis sp. nov., two acidobacteria isolated from forest soil.</title>
        <authorList>
            <person name="Fu J."/>
            <person name="Qiu L."/>
        </authorList>
    </citation>
    <scope>NUCLEOTIDE SEQUENCE [LARGE SCALE GENOMIC DNA]</scope>
    <source>
        <strain evidence="9">4Y35</strain>
    </source>
</reference>
<dbReference type="PANTHER" id="PTHR43466">
    <property type="entry name" value="2-OXO-4-HYDROXY-4-CARBOXY-5-UREIDOIMIDAZOLINE DECARBOXYLASE-RELATED"/>
    <property type="match status" value="1"/>
</dbReference>
<dbReference type="SUPFAM" id="SSF158694">
    <property type="entry name" value="UraD-Like"/>
    <property type="match status" value="1"/>
</dbReference>
<feature type="region of interest" description="Disordered" evidence="7">
    <location>
        <begin position="75"/>
        <end position="96"/>
    </location>
</feature>
<evidence type="ECO:0000256" key="3">
    <source>
        <dbReference type="ARBA" id="ARBA00012257"/>
    </source>
</evidence>
<dbReference type="InterPro" id="IPR018020">
    <property type="entry name" value="OHCU_decarboxylase"/>
</dbReference>
<evidence type="ECO:0000259" key="8">
    <source>
        <dbReference type="Pfam" id="PF09349"/>
    </source>
</evidence>
<dbReference type="InterPro" id="IPR036778">
    <property type="entry name" value="OHCU_decarboxylase_sf"/>
</dbReference>
<organism evidence="9 10">
    <name type="scientific">Alloacidobacterium dinghuense</name>
    <dbReference type="NCBI Taxonomy" id="2763107"/>
    <lineage>
        <taxon>Bacteria</taxon>
        <taxon>Pseudomonadati</taxon>
        <taxon>Acidobacteriota</taxon>
        <taxon>Terriglobia</taxon>
        <taxon>Terriglobales</taxon>
        <taxon>Acidobacteriaceae</taxon>
        <taxon>Alloacidobacterium</taxon>
    </lineage>
</organism>
<dbReference type="PANTHER" id="PTHR43466:SF1">
    <property type="entry name" value="2-OXO-4-HYDROXY-4-CARBOXY-5-UREIDOIMIDAZOLINE DECARBOXYLASE-RELATED"/>
    <property type="match status" value="1"/>
</dbReference>